<evidence type="ECO:0000313" key="2">
    <source>
        <dbReference type="EMBL" id="QTA79114.1"/>
    </source>
</evidence>
<accession>A0A975B5F3</accession>
<dbReference type="KEGG" id="dli:dnl_13670"/>
<gene>
    <name evidence="2" type="ORF">dnl_13670</name>
</gene>
<protein>
    <recommendedName>
        <fullName evidence="4">Methanolan biosynthesis EpsI domain-containing protein</fullName>
    </recommendedName>
</protein>
<feature type="transmembrane region" description="Helical" evidence="1">
    <location>
        <begin position="6"/>
        <end position="26"/>
    </location>
</feature>
<keyword evidence="1" id="KW-1133">Transmembrane helix</keyword>
<dbReference type="Proteomes" id="UP000663720">
    <property type="component" value="Chromosome"/>
</dbReference>
<name>A0A975B5F3_9BACT</name>
<reference evidence="2" key="1">
    <citation type="journal article" date="2021" name="Microb. Physiol.">
        <title>Proteogenomic Insights into the Physiology of Marine, Sulfate-Reducing, Filamentous Desulfonema limicola and Desulfonema magnum.</title>
        <authorList>
            <person name="Schnaars V."/>
            <person name="Wohlbrand L."/>
            <person name="Scheve S."/>
            <person name="Hinrichs C."/>
            <person name="Reinhardt R."/>
            <person name="Rabus R."/>
        </authorList>
    </citation>
    <scope>NUCLEOTIDE SEQUENCE</scope>
    <source>
        <strain evidence="2">5ac10</strain>
    </source>
</reference>
<evidence type="ECO:0000313" key="3">
    <source>
        <dbReference type="Proteomes" id="UP000663720"/>
    </source>
</evidence>
<organism evidence="2 3">
    <name type="scientific">Desulfonema limicola</name>
    <dbReference type="NCBI Taxonomy" id="45656"/>
    <lineage>
        <taxon>Bacteria</taxon>
        <taxon>Pseudomonadati</taxon>
        <taxon>Thermodesulfobacteriota</taxon>
        <taxon>Desulfobacteria</taxon>
        <taxon>Desulfobacterales</taxon>
        <taxon>Desulfococcaceae</taxon>
        <taxon>Desulfonema</taxon>
    </lineage>
</organism>
<keyword evidence="1" id="KW-0812">Transmembrane</keyword>
<proteinExistence type="predicted"/>
<dbReference type="EMBL" id="CP061799">
    <property type="protein sequence ID" value="QTA79114.1"/>
    <property type="molecule type" value="Genomic_DNA"/>
</dbReference>
<evidence type="ECO:0008006" key="4">
    <source>
        <dbReference type="Google" id="ProtNLM"/>
    </source>
</evidence>
<keyword evidence="1" id="KW-0472">Membrane</keyword>
<evidence type="ECO:0000256" key="1">
    <source>
        <dbReference type="SAM" id="Phobius"/>
    </source>
</evidence>
<keyword evidence="3" id="KW-1185">Reference proteome</keyword>
<dbReference type="AlphaFoldDB" id="A0A975B5F3"/>
<sequence length="212" mass="23975">MISNRFIIPVILCFSLALVPTFIHNYMGLMEDDGKTAEGISLNLGEYTLNSIENTRRIKKIFDTQDCINRIYTDSDGNQVSLFVARSYDHKRLYHHPEVALSYGKTIDSLELQIIPNAGRTIPVHIMKNESISEVIAIYALLYDGGFIADPIRQQILNSLNLLVSARKKMTLFYVSGTALQNKSFAESNNLNILMLAIESFEKQKIENPVNN</sequence>